<accession>G0W3K8</accession>
<protein>
    <submittedName>
        <fullName evidence="2">Uncharacterized protein</fullName>
    </submittedName>
</protein>
<evidence type="ECO:0000256" key="1">
    <source>
        <dbReference type="SAM" id="MobiDB-lite"/>
    </source>
</evidence>
<dbReference type="HOGENOM" id="CLU_084268_0_0_1"/>
<proteinExistence type="predicted"/>
<dbReference type="EMBL" id="HE580267">
    <property type="protein sequence ID" value="CCD22396.1"/>
    <property type="molecule type" value="Genomic_DNA"/>
</dbReference>
<feature type="region of interest" description="Disordered" evidence="1">
    <location>
        <begin position="47"/>
        <end position="87"/>
    </location>
</feature>
<dbReference type="AlphaFoldDB" id="G0W3K8"/>
<organism evidence="2 3">
    <name type="scientific">Naumovozyma dairenensis (strain ATCC 10597 / BCRC 20456 / CBS 421 / NBRC 0211 / NRRL Y-12639)</name>
    <name type="common">Saccharomyces dairenensis</name>
    <dbReference type="NCBI Taxonomy" id="1071378"/>
    <lineage>
        <taxon>Eukaryota</taxon>
        <taxon>Fungi</taxon>
        <taxon>Dikarya</taxon>
        <taxon>Ascomycota</taxon>
        <taxon>Saccharomycotina</taxon>
        <taxon>Saccharomycetes</taxon>
        <taxon>Saccharomycetales</taxon>
        <taxon>Saccharomycetaceae</taxon>
        <taxon>Naumovozyma</taxon>
    </lineage>
</organism>
<dbReference type="RefSeq" id="XP_003667639.1">
    <property type="nucleotide sequence ID" value="XM_003667591.1"/>
</dbReference>
<keyword evidence="3" id="KW-1185">Reference proteome</keyword>
<evidence type="ECO:0000313" key="3">
    <source>
        <dbReference type="Proteomes" id="UP000000689"/>
    </source>
</evidence>
<feature type="compositionally biased region" description="Basic and acidic residues" evidence="1">
    <location>
        <begin position="151"/>
        <end position="165"/>
    </location>
</feature>
<dbReference type="Proteomes" id="UP000000689">
    <property type="component" value="Chromosome 1"/>
</dbReference>
<evidence type="ECO:0000313" key="2">
    <source>
        <dbReference type="EMBL" id="CCD22396.1"/>
    </source>
</evidence>
<dbReference type="OrthoDB" id="3981113at2759"/>
<dbReference type="GeneID" id="11495506"/>
<dbReference type="eggNOG" id="ENOG502S3TQ">
    <property type="taxonomic scope" value="Eukaryota"/>
</dbReference>
<dbReference type="KEGG" id="ndi:NDAI_0A02380"/>
<feature type="compositionally biased region" description="Low complexity" evidence="1">
    <location>
        <begin position="109"/>
        <end position="121"/>
    </location>
</feature>
<sequence>MTESIPSIGSRGTSSTASLYKFTSNNLYPDDISTKPVYEIDPCNIGQSSPVSRASMNSGISTTTRKDGIDGKRIKHKTASHPSKNLLNTLTHNQLKRLYESQSSNGHVSPYTYYPYSPSRSQSNLSYPDSPNYPPMTLREKMKLLNDEHHFPSKEKSSDSFHNPKDYNSSSSSISDLFNDLNSENQEGEILENENESYADDDDDDNDAHSSIPNNELFTAYAFEDDYVAFANSNKNPITSELHIDHFSSGNTSHLDNNITLHEIDSNASTMGDDISYLSHLKNIPPKT</sequence>
<reference evidence="2 3" key="1">
    <citation type="journal article" date="2011" name="Proc. Natl. Acad. Sci. U.S.A.">
        <title>Evolutionary erosion of yeast sex chromosomes by mating-type switching accidents.</title>
        <authorList>
            <person name="Gordon J.L."/>
            <person name="Armisen D."/>
            <person name="Proux-Wera E."/>
            <person name="Oheigeartaigh S.S."/>
            <person name="Byrne K.P."/>
            <person name="Wolfe K.H."/>
        </authorList>
    </citation>
    <scope>NUCLEOTIDE SEQUENCE [LARGE SCALE GENOMIC DNA]</scope>
    <source>
        <strain evidence="3">ATCC 10597 / BCRC 20456 / CBS 421 / NBRC 0211 / NRRL Y-12639</strain>
    </source>
</reference>
<dbReference type="OMA" id="YPKSHED"/>
<name>G0W3K8_NAUDC</name>
<gene>
    <name evidence="2" type="primary">NDAI0A02380</name>
    <name evidence="2" type="ordered locus">NDAI_0A02380</name>
</gene>
<feature type="region of interest" description="Disordered" evidence="1">
    <location>
        <begin position="101"/>
        <end position="137"/>
    </location>
</feature>
<feature type="compositionally biased region" description="Low complexity" evidence="1">
    <location>
        <begin position="168"/>
        <end position="179"/>
    </location>
</feature>
<feature type="region of interest" description="Disordered" evidence="1">
    <location>
        <begin position="151"/>
        <end position="179"/>
    </location>
</feature>
<feature type="compositionally biased region" description="Polar residues" evidence="1">
    <location>
        <begin position="47"/>
        <end position="63"/>
    </location>
</feature>